<sequence>MEEIQATGAETVATACPSCIRALHIAKSAEKMKLNVMDITELLWKAMGN</sequence>
<organism evidence="1">
    <name type="scientific">marine sediment metagenome</name>
    <dbReference type="NCBI Taxonomy" id="412755"/>
    <lineage>
        <taxon>unclassified sequences</taxon>
        <taxon>metagenomes</taxon>
        <taxon>ecological metagenomes</taxon>
    </lineage>
</organism>
<reference evidence="1" key="1">
    <citation type="journal article" date="2014" name="Front. Microbiol.">
        <title>High frequency of phylogenetically diverse reductive dehalogenase-homologous genes in deep subseafloor sedimentary metagenomes.</title>
        <authorList>
            <person name="Kawai M."/>
            <person name="Futagami T."/>
            <person name="Toyoda A."/>
            <person name="Takaki Y."/>
            <person name="Nishi S."/>
            <person name="Hori S."/>
            <person name="Arai W."/>
            <person name="Tsubouchi T."/>
            <person name="Morono Y."/>
            <person name="Uchiyama I."/>
            <person name="Ito T."/>
            <person name="Fujiyama A."/>
            <person name="Inagaki F."/>
            <person name="Takami H."/>
        </authorList>
    </citation>
    <scope>NUCLEOTIDE SEQUENCE</scope>
    <source>
        <strain evidence="1">Expedition CK06-06</strain>
    </source>
</reference>
<protein>
    <recommendedName>
        <fullName evidence="2">Cysteine-rich domain-containing protein</fullName>
    </recommendedName>
</protein>
<gene>
    <name evidence="1" type="ORF">S01H1_40544</name>
</gene>
<evidence type="ECO:0000313" key="1">
    <source>
        <dbReference type="EMBL" id="GAG06890.1"/>
    </source>
</evidence>
<dbReference type="EMBL" id="BARS01025679">
    <property type="protein sequence ID" value="GAG06890.1"/>
    <property type="molecule type" value="Genomic_DNA"/>
</dbReference>
<proteinExistence type="predicted"/>
<accession>X0UMI5</accession>
<dbReference type="AlphaFoldDB" id="X0UMI5"/>
<evidence type="ECO:0008006" key="2">
    <source>
        <dbReference type="Google" id="ProtNLM"/>
    </source>
</evidence>
<name>X0UMI5_9ZZZZ</name>
<comment type="caution">
    <text evidence="1">The sequence shown here is derived from an EMBL/GenBank/DDBJ whole genome shotgun (WGS) entry which is preliminary data.</text>
</comment>